<dbReference type="CDD" id="cd02516">
    <property type="entry name" value="CDP-ME_synthetase"/>
    <property type="match status" value="1"/>
</dbReference>
<dbReference type="SUPFAM" id="SSF69765">
    <property type="entry name" value="IpsF-like"/>
    <property type="match status" value="1"/>
</dbReference>
<dbReference type="GO" id="GO:0008685">
    <property type="term" value="F:2-C-methyl-D-erythritol 2,4-cyclodiphosphate synthase activity"/>
    <property type="evidence" value="ECO:0007669"/>
    <property type="project" value="UniProtKB-UniRule"/>
</dbReference>
<feature type="binding site" evidence="10">
    <location>
        <position position="224"/>
    </location>
    <ligand>
        <name>a divalent metal cation</name>
        <dbReference type="ChEBI" id="CHEBI:60240"/>
    </ligand>
</feature>
<proteinExistence type="inferred from homology"/>
<evidence type="ECO:0000256" key="10">
    <source>
        <dbReference type="HAMAP-Rule" id="MF_00107"/>
    </source>
</evidence>
<feature type="site" description="Transition state stabilizer" evidence="10">
    <location>
        <position position="349"/>
    </location>
</feature>
<dbReference type="InterPro" id="IPR029044">
    <property type="entry name" value="Nucleotide-diphossugar_trans"/>
</dbReference>
<evidence type="ECO:0000259" key="12">
    <source>
        <dbReference type="Pfam" id="PF02542"/>
    </source>
</evidence>
<feature type="binding site" evidence="10">
    <location>
        <begin position="224"/>
        <end position="226"/>
    </location>
    <ligand>
        <name>4-CDP-2-C-methyl-D-erythritol 2-phosphate</name>
        <dbReference type="ChEBI" id="CHEBI:57919"/>
    </ligand>
</feature>
<dbReference type="UniPathway" id="UPA00056">
    <property type="reaction ID" value="UER00095"/>
</dbReference>
<feature type="binding site" evidence="10">
    <location>
        <begin position="272"/>
        <end position="274"/>
    </location>
    <ligand>
        <name>4-CDP-2-C-methyl-D-erythritol 2-phosphate</name>
        <dbReference type="ChEBI" id="CHEBI:57919"/>
    </ligand>
</feature>
<dbReference type="InterPro" id="IPR020555">
    <property type="entry name" value="MECDP_synthase_CS"/>
</dbReference>
<evidence type="ECO:0000313" key="13">
    <source>
        <dbReference type="EMBL" id="SMG09489.1"/>
    </source>
</evidence>
<evidence type="ECO:0000256" key="11">
    <source>
        <dbReference type="RuleBase" id="RU004395"/>
    </source>
</evidence>
<dbReference type="OrthoDB" id="9806837at2"/>
<sequence>MSGSWGFLIMAAGKGTRLGGTPKQFRSLGHKKVWEWSLDLARSLTIDQIVLVLPEDSEDILTGDNSDFFITSGGSTRALSVIKGLEACSSDWVLIHDGARPFASSDLCRSLMDSVSTDEGAIPVLPIDDAVKKINSDGSLDAVNRDSLLATQTPQVFHRLSLLNILKQNADGFRDEAEAWLESGGNIVTVPGEKSNFKITTEEDWNIAQDIVSGPDLRIGLGFDVHPLVPGRPLILGGIEFDSPLGLAGHSDADLICHSIADGILGAAGLPDIGLLFPASDDSYKNADSYALLLKVIAMALDKGWDVQWVDVVLNAQLPRIGNRVQEIKDKLNEAWGKNVYKINLKIKSGEGVGAVGEGLCMTCHASVTAKKISRLRYRRNRL</sequence>
<evidence type="ECO:0000256" key="9">
    <source>
        <dbReference type="ARBA" id="ARBA00023268"/>
    </source>
</evidence>
<evidence type="ECO:0000256" key="8">
    <source>
        <dbReference type="ARBA" id="ARBA00023239"/>
    </source>
</evidence>
<keyword evidence="8 10" id="KW-0456">Lyase</keyword>
<dbReference type="Gene3D" id="3.90.550.10">
    <property type="entry name" value="Spore Coat Polysaccharide Biosynthesis Protein SpsA, Chain A"/>
    <property type="match status" value="1"/>
</dbReference>
<feature type="site" description="Transition state stabilizer" evidence="10">
    <location>
        <position position="250"/>
    </location>
</feature>
<evidence type="ECO:0000256" key="5">
    <source>
        <dbReference type="ARBA" id="ARBA00022695"/>
    </source>
</evidence>
<dbReference type="InterPro" id="IPR018294">
    <property type="entry name" value="ISPD_synthase_CS"/>
</dbReference>
<dbReference type="Proteomes" id="UP000193355">
    <property type="component" value="Unassembled WGS sequence"/>
</dbReference>
<reference evidence="14" key="1">
    <citation type="submission" date="2017-04" db="EMBL/GenBank/DDBJ databases">
        <authorList>
            <person name="Varghese N."/>
            <person name="Submissions S."/>
        </authorList>
    </citation>
    <scope>NUCLEOTIDE SEQUENCE [LARGE SCALE GENOMIC DNA]</scope>
    <source>
        <strain evidence="14">USBA 82</strain>
    </source>
</reference>
<feature type="domain" description="2-C-methyl-D-erythritol 2,4-cyclodiphosphate synthase" evidence="12">
    <location>
        <begin position="217"/>
        <end position="369"/>
    </location>
</feature>
<dbReference type="PROSITE" id="PS01350">
    <property type="entry name" value="ISPF"/>
    <property type="match status" value="1"/>
</dbReference>
<dbReference type="InterPro" id="IPR034683">
    <property type="entry name" value="IspD/TarI"/>
</dbReference>
<dbReference type="PANTHER" id="PTHR43181:SF1">
    <property type="entry name" value="2-C-METHYL-D-ERYTHRITOL 2,4-CYCLODIPHOSPHATE SYNTHASE, CHLOROPLASTIC"/>
    <property type="match status" value="1"/>
</dbReference>
<feature type="binding site" evidence="10">
    <location>
        <position position="258"/>
    </location>
    <ligand>
        <name>a divalent metal cation</name>
        <dbReference type="ChEBI" id="CHEBI:60240"/>
    </ligand>
</feature>
<comment type="cofactor">
    <cofactor evidence="10">
        <name>a divalent metal cation</name>
        <dbReference type="ChEBI" id="CHEBI:60240"/>
    </cofactor>
    <text evidence="10">Binds 1 divalent metal cation per subunit.</text>
</comment>
<keyword evidence="5" id="KW-0548">Nucleotidyltransferase</keyword>
<name>A0A1X7I6N3_9BACT</name>
<keyword evidence="6 10" id="KW-0479">Metal-binding</keyword>
<comment type="subunit">
    <text evidence="10">Homotrimer.</text>
</comment>
<comment type="pathway">
    <text evidence="2 10">Isoprenoid biosynthesis; isopentenyl diphosphate biosynthesis via DXP pathway; isopentenyl diphosphate from 1-deoxy-D-xylulose 5-phosphate: step 4/6.</text>
</comment>
<dbReference type="GO" id="GO:0046872">
    <property type="term" value="F:metal ion binding"/>
    <property type="evidence" value="ECO:0007669"/>
    <property type="project" value="UniProtKB-KW"/>
</dbReference>
<comment type="similarity">
    <text evidence="10 11">Belongs to the IspF family.</text>
</comment>
<comment type="caution">
    <text evidence="10">Lacks conserved residue(s) required for the propagation of feature annotation.</text>
</comment>
<evidence type="ECO:0000256" key="2">
    <source>
        <dbReference type="ARBA" id="ARBA00004709"/>
    </source>
</evidence>
<comment type="function">
    <text evidence="10">Involved in the biosynthesis of isopentenyl diphosphate (IPP) and dimethylallyl diphosphate (DMAPP), two major building blocks of isoprenoid compounds. Catalyzes the conversion of 4-diphosphocytidyl-2-C-methyl-D-erythritol 2-phosphate (CDP-ME2P) to 2-C-methyl-D-erythritol 2,4-cyclodiphosphate (ME-CPP) with a corresponding release of cytidine 5-monophosphate (CMP).</text>
</comment>
<dbReference type="GO" id="GO:0016114">
    <property type="term" value="P:terpenoid biosynthetic process"/>
    <property type="evidence" value="ECO:0007669"/>
    <property type="project" value="InterPro"/>
</dbReference>
<evidence type="ECO:0000256" key="6">
    <source>
        <dbReference type="ARBA" id="ARBA00022723"/>
    </source>
</evidence>
<evidence type="ECO:0000256" key="7">
    <source>
        <dbReference type="ARBA" id="ARBA00023229"/>
    </source>
</evidence>
<keyword evidence="14" id="KW-1185">Reference proteome</keyword>
<comment type="catalytic activity">
    <reaction evidence="1 10 11">
        <text>4-CDP-2-C-methyl-D-erythritol 2-phosphate = 2-C-methyl-D-erythritol 2,4-cyclic diphosphate + CMP</text>
        <dbReference type="Rhea" id="RHEA:23864"/>
        <dbReference type="ChEBI" id="CHEBI:57919"/>
        <dbReference type="ChEBI" id="CHEBI:58483"/>
        <dbReference type="ChEBI" id="CHEBI:60377"/>
        <dbReference type="EC" id="4.6.1.12"/>
    </reaction>
</comment>
<accession>A0A1X7I6N3</accession>
<dbReference type="Pfam" id="PF02542">
    <property type="entry name" value="YgbB"/>
    <property type="match status" value="1"/>
</dbReference>
<dbReference type="GO" id="GO:0019288">
    <property type="term" value="P:isopentenyl diphosphate biosynthetic process, methylerythritol 4-phosphate pathway"/>
    <property type="evidence" value="ECO:0007669"/>
    <property type="project" value="UniProtKB-UniRule"/>
</dbReference>
<dbReference type="PANTHER" id="PTHR43181">
    <property type="entry name" value="2-C-METHYL-D-ERYTHRITOL 2,4-CYCLODIPHOSPHATE SYNTHASE, CHLOROPLASTIC"/>
    <property type="match status" value="1"/>
</dbReference>
<dbReference type="PROSITE" id="PS01295">
    <property type="entry name" value="ISPD"/>
    <property type="match status" value="1"/>
</dbReference>
<dbReference type="GO" id="GO:0070567">
    <property type="term" value="F:cytidylyltransferase activity"/>
    <property type="evidence" value="ECO:0007669"/>
    <property type="project" value="InterPro"/>
</dbReference>
<organism evidence="13 14">
    <name type="scientific">Dethiosulfovibrio salsuginis</name>
    <dbReference type="NCBI Taxonomy" id="561720"/>
    <lineage>
        <taxon>Bacteria</taxon>
        <taxon>Thermotogati</taxon>
        <taxon>Synergistota</taxon>
        <taxon>Synergistia</taxon>
        <taxon>Synergistales</taxon>
        <taxon>Dethiosulfovibrionaceae</taxon>
        <taxon>Dethiosulfovibrio</taxon>
    </lineage>
</organism>
<keyword evidence="4" id="KW-0808">Transferase</keyword>
<dbReference type="EMBL" id="FXBB01000001">
    <property type="protein sequence ID" value="SMG09489.1"/>
    <property type="molecule type" value="Genomic_DNA"/>
</dbReference>
<dbReference type="SUPFAM" id="SSF53448">
    <property type="entry name" value="Nucleotide-diphospho-sugar transferases"/>
    <property type="match status" value="1"/>
</dbReference>
<evidence type="ECO:0000256" key="1">
    <source>
        <dbReference type="ARBA" id="ARBA00000200"/>
    </source>
</evidence>
<dbReference type="InterPro" id="IPR036571">
    <property type="entry name" value="MECDP_synthase_sf"/>
</dbReference>
<feature type="binding site" evidence="10">
    <location>
        <begin position="250"/>
        <end position="251"/>
    </location>
    <ligand>
        <name>4-CDP-2-C-methyl-D-erythritol 2-phosphate</name>
        <dbReference type="ChEBI" id="CHEBI:57919"/>
    </ligand>
</feature>
<dbReference type="STRING" id="561720.SAMN06275492_101126"/>
<dbReference type="CDD" id="cd00554">
    <property type="entry name" value="MECDP_synthase"/>
    <property type="match status" value="1"/>
</dbReference>
<dbReference type="AlphaFoldDB" id="A0A1X7I6N3"/>
<dbReference type="EC" id="4.6.1.12" evidence="3 10"/>
<gene>
    <name evidence="10" type="primary">ispF</name>
    <name evidence="13" type="ORF">SAMN06275492_101126</name>
</gene>
<dbReference type="InterPro" id="IPR003526">
    <property type="entry name" value="MECDP_synthase"/>
</dbReference>
<protein>
    <recommendedName>
        <fullName evidence="3 10">2-C-methyl-D-erythritol 2,4-cyclodiphosphate synthase</fullName>
        <shortName evidence="10">MECDP-synthase</shortName>
        <shortName evidence="10">MECPP-synthase</shortName>
        <shortName evidence="10">MECPS</shortName>
        <ecNumber evidence="3 10">4.6.1.12</ecNumber>
    </recommendedName>
</protein>
<feature type="binding site" evidence="10">
    <location>
        <position position="226"/>
    </location>
    <ligand>
        <name>a divalent metal cation</name>
        <dbReference type="ChEBI" id="CHEBI:60240"/>
    </ligand>
</feature>
<keyword evidence="9" id="KW-0511">Multifunctional enzyme</keyword>
<keyword evidence="7 10" id="KW-0414">Isoprene biosynthesis</keyword>
<evidence type="ECO:0000256" key="3">
    <source>
        <dbReference type="ARBA" id="ARBA00012579"/>
    </source>
</evidence>
<dbReference type="Pfam" id="PF01128">
    <property type="entry name" value="IspD"/>
    <property type="match status" value="1"/>
</dbReference>
<evidence type="ECO:0000256" key="4">
    <source>
        <dbReference type="ARBA" id="ARBA00022679"/>
    </source>
</evidence>
<dbReference type="HAMAP" id="MF_00107">
    <property type="entry name" value="IspF"/>
    <property type="match status" value="1"/>
</dbReference>
<dbReference type="Gene3D" id="3.30.1330.50">
    <property type="entry name" value="2-C-methyl-D-erythritol 2,4-cyclodiphosphate synthase"/>
    <property type="match status" value="1"/>
</dbReference>
<dbReference type="NCBIfam" id="TIGR00151">
    <property type="entry name" value="ispF"/>
    <property type="match status" value="1"/>
</dbReference>
<evidence type="ECO:0000313" key="14">
    <source>
        <dbReference type="Proteomes" id="UP000193355"/>
    </source>
</evidence>